<gene>
    <name evidence="1" type="primary">10</name>
    <name evidence="1" type="ORF">PBI_CINNA_10</name>
</gene>
<name>A0A514DDB8_9CAUD</name>
<accession>A0A514DDB8</accession>
<evidence type="ECO:0000313" key="1">
    <source>
        <dbReference type="EMBL" id="QDH91595.1"/>
    </source>
</evidence>
<sequence>MAPRVGRIQVTVEIVDDDGTTTIHEATGERWEHYTPSISLKPNYDDDGTPSIVTVQVDAVLSPIPGTPLLTVTEGVAPNTRVILSAEDRAAFDLR</sequence>
<dbReference type="EMBL" id="MK937591">
    <property type="protein sequence ID" value="QDH91595.1"/>
    <property type="molecule type" value="Genomic_DNA"/>
</dbReference>
<dbReference type="RefSeq" id="YP_010751018.1">
    <property type="nucleotide sequence ID" value="NC_073365.1"/>
</dbReference>
<dbReference type="GeneID" id="80004678"/>
<dbReference type="Proteomes" id="UP000317804">
    <property type="component" value="Segment"/>
</dbReference>
<proteinExistence type="predicted"/>
<evidence type="ECO:0000313" key="2">
    <source>
        <dbReference type="Proteomes" id="UP000317804"/>
    </source>
</evidence>
<dbReference type="KEGG" id="vg:80004678"/>
<protein>
    <submittedName>
        <fullName evidence="1">Uncharacterized protein</fullName>
    </submittedName>
</protein>
<keyword evidence="2" id="KW-1185">Reference proteome</keyword>
<organism evidence="1 2">
    <name type="scientific">Microbacterium phage Cinna</name>
    <dbReference type="NCBI Taxonomy" id="2591215"/>
    <lineage>
        <taxon>Viruses</taxon>
        <taxon>Duplodnaviria</taxon>
        <taxon>Heunggongvirae</taxon>
        <taxon>Uroviricota</taxon>
        <taxon>Caudoviricetes</taxon>
        <taxon>Kutznervirinae</taxon>
        <taxon>Mementomorivirus</taxon>
        <taxon>Mementomorivirus cinna</taxon>
    </lineage>
</organism>
<reference evidence="1 2" key="1">
    <citation type="submission" date="2019-05" db="EMBL/GenBank/DDBJ databases">
        <authorList>
            <person name="Stoner T.H."/>
            <person name="Aull H.G."/>
            <person name="Divens A.M."/>
            <person name="Zack K."/>
            <person name="Garlena R.A."/>
            <person name="Russell D.A."/>
            <person name="Pope W.H."/>
            <person name="Jacobs-Sera D."/>
            <person name="Hatfull G.F."/>
        </authorList>
    </citation>
    <scope>NUCLEOTIDE SEQUENCE [LARGE SCALE GENOMIC DNA]</scope>
</reference>